<name>A0ABM6LA92_9FIRM</name>
<evidence type="ECO:0000313" key="2">
    <source>
        <dbReference type="Proteomes" id="UP000196710"/>
    </source>
</evidence>
<dbReference type="EMBL" id="CP021422">
    <property type="protein sequence ID" value="ASB42320.1"/>
    <property type="molecule type" value="Genomic_DNA"/>
</dbReference>
<accession>A0ABM6LA92</accession>
<protein>
    <submittedName>
        <fullName evidence="1">Uncharacterized protein</fullName>
    </submittedName>
</protein>
<sequence>MINMTDIVEKNRLDWEEYSEKYQAFNLSDSILERLKQRRRSWGWAGALRFSRRTRCGSPGRA</sequence>
<keyword evidence="2" id="KW-1185">Reference proteome</keyword>
<dbReference type="Proteomes" id="UP000196710">
    <property type="component" value="Chromosome"/>
</dbReference>
<evidence type="ECO:0000313" key="1">
    <source>
        <dbReference type="EMBL" id="ASB42320.1"/>
    </source>
</evidence>
<gene>
    <name evidence="1" type="ORF">ADH66_17660</name>
</gene>
<organism evidence="1 2">
    <name type="scientific">Acutalibacter muris</name>
    <dbReference type="NCBI Taxonomy" id="1796620"/>
    <lineage>
        <taxon>Bacteria</taxon>
        <taxon>Bacillati</taxon>
        <taxon>Bacillota</taxon>
        <taxon>Clostridia</taxon>
        <taxon>Eubacteriales</taxon>
        <taxon>Acutalibacteraceae</taxon>
        <taxon>Acutalibacter</taxon>
    </lineage>
</organism>
<reference evidence="2" key="1">
    <citation type="submission" date="2017-05" db="EMBL/GenBank/DDBJ databases">
        <title>Improved OligoMM genomes.</title>
        <authorList>
            <person name="Garzetti D."/>
        </authorList>
    </citation>
    <scope>NUCLEOTIDE SEQUENCE [LARGE SCALE GENOMIC DNA]</scope>
    <source>
        <strain evidence="2">KB18</strain>
    </source>
</reference>
<proteinExistence type="predicted"/>